<evidence type="ECO:0000256" key="4">
    <source>
        <dbReference type="ARBA" id="ARBA00023163"/>
    </source>
</evidence>
<evidence type="ECO:0000256" key="1">
    <source>
        <dbReference type="ARBA" id="ARBA00004123"/>
    </source>
</evidence>
<keyword evidence="2" id="KW-0805">Transcription regulation</keyword>
<dbReference type="PANTHER" id="PTHR11945:SF776">
    <property type="entry name" value="AGAMOUS-LIKE 50-RELATED"/>
    <property type="match status" value="1"/>
</dbReference>
<dbReference type="PROSITE" id="PS50066">
    <property type="entry name" value="MADS_BOX_2"/>
    <property type="match status" value="1"/>
</dbReference>
<dbReference type="GO" id="GO:0005634">
    <property type="term" value="C:nucleus"/>
    <property type="evidence" value="ECO:0007669"/>
    <property type="project" value="UniProtKB-SubCell"/>
</dbReference>
<evidence type="ECO:0000313" key="7">
    <source>
        <dbReference type="EMBL" id="KAK9061292.1"/>
    </source>
</evidence>
<comment type="caution">
    <text evidence="7">The sequence shown here is derived from an EMBL/GenBank/DDBJ whole genome shotgun (WGS) entry which is preliminary data.</text>
</comment>
<dbReference type="Gene3D" id="3.40.1810.10">
    <property type="entry name" value="Transcription factor, MADS-box"/>
    <property type="match status" value="1"/>
</dbReference>
<feature type="domain" description="MADS-box" evidence="6">
    <location>
        <begin position="6"/>
        <end position="58"/>
    </location>
</feature>
<dbReference type="PRINTS" id="PR00404">
    <property type="entry name" value="MADSDOMAIN"/>
</dbReference>
<accession>A0AAP0CW30</accession>
<reference evidence="7 8" key="1">
    <citation type="submission" date="2024-04" db="EMBL/GenBank/DDBJ databases">
        <title>The reference genome of an endangered Asteraceae, Deinandra increscens subsp. villosa, native to the Central Coast of California.</title>
        <authorList>
            <person name="Guilliams M."/>
            <person name="Hasenstab-Lehman K."/>
            <person name="Meyer R."/>
            <person name="Mcevoy S."/>
        </authorList>
    </citation>
    <scope>NUCLEOTIDE SEQUENCE [LARGE SCALE GENOMIC DNA]</scope>
    <source>
        <tissue evidence="7">Leaf</tissue>
    </source>
</reference>
<protein>
    <recommendedName>
        <fullName evidence="6">MADS-box domain-containing protein</fullName>
    </recommendedName>
</protein>
<dbReference type="Gene3D" id="6.10.140.920">
    <property type="match status" value="1"/>
</dbReference>
<evidence type="ECO:0000259" key="6">
    <source>
        <dbReference type="PROSITE" id="PS50066"/>
    </source>
</evidence>
<dbReference type="SUPFAM" id="SSF55455">
    <property type="entry name" value="SRF-like"/>
    <property type="match status" value="1"/>
</dbReference>
<dbReference type="Pfam" id="PF00319">
    <property type="entry name" value="SRF-TF"/>
    <property type="match status" value="1"/>
</dbReference>
<organism evidence="7 8">
    <name type="scientific">Deinandra increscens subsp. villosa</name>
    <dbReference type="NCBI Taxonomy" id="3103831"/>
    <lineage>
        <taxon>Eukaryota</taxon>
        <taxon>Viridiplantae</taxon>
        <taxon>Streptophyta</taxon>
        <taxon>Embryophyta</taxon>
        <taxon>Tracheophyta</taxon>
        <taxon>Spermatophyta</taxon>
        <taxon>Magnoliopsida</taxon>
        <taxon>eudicotyledons</taxon>
        <taxon>Gunneridae</taxon>
        <taxon>Pentapetalae</taxon>
        <taxon>asterids</taxon>
        <taxon>campanulids</taxon>
        <taxon>Asterales</taxon>
        <taxon>Asteraceae</taxon>
        <taxon>Asteroideae</taxon>
        <taxon>Heliantheae alliance</taxon>
        <taxon>Madieae</taxon>
        <taxon>Madiinae</taxon>
        <taxon>Deinandra</taxon>
    </lineage>
</organism>
<dbReference type="InterPro" id="IPR036879">
    <property type="entry name" value="TF_MADSbox_sf"/>
</dbReference>
<dbReference type="PANTHER" id="PTHR11945">
    <property type="entry name" value="MADS BOX PROTEIN"/>
    <property type="match status" value="1"/>
</dbReference>
<dbReference type="GO" id="GO:0000981">
    <property type="term" value="F:DNA-binding transcription factor activity, RNA polymerase II-specific"/>
    <property type="evidence" value="ECO:0007669"/>
    <property type="project" value="TreeGrafter"/>
</dbReference>
<dbReference type="Proteomes" id="UP001408789">
    <property type="component" value="Unassembled WGS sequence"/>
</dbReference>
<proteinExistence type="predicted"/>
<sequence>MPRKGEGRQRIEIVRITKESSSSVALSKRRSGIFKKASELSTLCGAQIAIIVLSQTKKKVYSFGEPSVEAIVNRFVEQGHDPPPKSRTSQLMELLHNANIQELYTQLTSMIGELESLKKDGEEVQKIRKERQENYWWDVGIENMGLEELQQLKMAMLGLKDIAQKQDESLKAEAFEAQGVDMSITRCEGAMDLDYDQ</sequence>
<keyword evidence="5" id="KW-0539">Nucleus</keyword>
<evidence type="ECO:0000256" key="3">
    <source>
        <dbReference type="ARBA" id="ARBA00023125"/>
    </source>
</evidence>
<dbReference type="SMART" id="SM00432">
    <property type="entry name" value="MADS"/>
    <property type="match status" value="1"/>
</dbReference>
<dbReference type="GO" id="GO:0000978">
    <property type="term" value="F:RNA polymerase II cis-regulatory region sequence-specific DNA binding"/>
    <property type="evidence" value="ECO:0007669"/>
    <property type="project" value="TreeGrafter"/>
</dbReference>
<dbReference type="GO" id="GO:0046983">
    <property type="term" value="F:protein dimerization activity"/>
    <property type="evidence" value="ECO:0007669"/>
    <property type="project" value="InterPro"/>
</dbReference>
<gene>
    <name evidence="7" type="ORF">SSX86_018472</name>
</gene>
<keyword evidence="4" id="KW-0804">Transcription</keyword>
<dbReference type="EMBL" id="JBCNJP010000019">
    <property type="protein sequence ID" value="KAK9061292.1"/>
    <property type="molecule type" value="Genomic_DNA"/>
</dbReference>
<name>A0AAP0CW30_9ASTR</name>
<dbReference type="InterPro" id="IPR002100">
    <property type="entry name" value="TF_MADSbox"/>
</dbReference>
<evidence type="ECO:0000256" key="5">
    <source>
        <dbReference type="ARBA" id="ARBA00023242"/>
    </source>
</evidence>
<keyword evidence="3" id="KW-0238">DNA-binding</keyword>
<comment type="subcellular location">
    <subcellularLocation>
        <location evidence="1">Nucleus</location>
    </subcellularLocation>
</comment>
<dbReference type="FunFam" id="3.40.1810.10:FF:000006">
    <property type="entry name" value="Agamous-like MADS-box protein AGL62"/>
    <property type="match status" value="1"/>
</dbReference>
<keyword evidence="8" id="KW-1185">Reference proteome</keyword>
<evidence type="ECO:0000256" key="2">
    <source>
        <dbReference type="ARBA" id="ARBA00023015"/>
    </source>
</evidence>
<dbReference type="AlphaFoldDB" id="A0AAP0CW30"/>
<evidence type="ECO:0000313" key="8">
    <source>
        <dbReference type="Proteomes" id="UP001408789"/>
    </source>
</evidence>